<dbReference type="OrthoDB" id="3800738at2759"/>
<evidence type="ECO:0008006" key="4">
    <source>
        <dbReference type="Google" id="ProtNLM"/>
    </source>
</evidence>
<protein>
    <recommendedName>
        <fullName evidence="4">F-box domain-containing protein</fullName>
    </recommendedName>
</protein>
<keyword evidence="3" id="KW-1185">Reference proteome</keyword>
<name>A0A1V8TGC7_9PEZI</name>
<dbReference type="InParanoid" id="A0A1V8TGC7"/>
<gene>
    <name evidence="2" type="ORF">B0A48_03721</name>
</gene>
<feature type="compositionally biased region" description="Low complexity" evidence="1">
    <location>
        <begin position="9"/>
        <end position="22"/>
    </location>
</feature>
<dbReference type="EMBL" id="NAJO01000008">
    <property type="protein sequence ID" value="OQO10425.1"/>
    <property type="molecule type" value="Genomic_DNA"/>
</dbReference>
<proteinExistence type="predicted"/>
<evidence type="ECO:0000313" key="3">
    <source>
        <dbReference type="Proteomes" id="UP000192596"/>
    </source>
</evidence>
<evidence type="ECO:0000256" key="1">
    <source>
        <dbReference type="SAM" id="MobiDB-lite"/>
    </source>
</evidence>
<evidence type="ECO:0000313" key="2">
    <source>
        <dbReference type="EMBL" id="OQO10425.1"/>
    </source>
</evidence>
<comment type="caution">
    <text evidence="2">The sequence shown here is derived from an EMBL/GenBank/DDBJ whole genome shotgun (WGS) entry which is preliminary data.</text>
</comment>
<accession>A0A1V8TGC7</accession>
<organism evidence="2 3">
    <name type="scientific">Cryoendolithus antarcticus</name>
    <dbReference type="NCBI Taxonomy" id="1507870"/>
    <lineage>
        <taxon>Eukaryota</taxon>
        <taxon>Fungi</taxon>
        <taxon>Dikarya</taxon>
        <taxon>Ascomycota</taxon>
        <taxon>Pezizomycotina</taxon>
        <taxon>Dothideomycetes</taxon>
        <taxon>Dothideomycetidae</taxon>
        <taxon>Cladosporiales</taxon>
        <taxon>Cladosporiaceae</taxon>
        <taxon>Cryoendolithus</taxon>
    </lineage>
</organism>
<reference evidence="3" key="1">
    <citation type="submission" date="2017-03" db="EMBL/GenBank/DDBJ databases">
        <title>Genomes of endolithic fungi from Antarctica.</title>
        <authorList>
            <person name="Coleine C."/>
            <person name="Masonjones S."/>
            <person name="Stajich J.E."/>
        </authorList>
    </citation>
    <scope>NUCLEOTIDE SEQUENCE [LARGE SCALE GENOMIC DNA]</scope>
    <source>
        <strain evidence="3">CCFEE 5527</strain>
    </source>
</reference>
<sequence length="338" mass="37887">MAGTKRKQSAPPTATKKGKTATAITSSTGRVTRGMTRIAAVHAVLGTTELLEGILLNVPMFDLFVIQRVSQSFRDCIAKSHKLQERMWLRLSGRPAEKWEVEVLPDNYGWSDGRFKQQISADTDGSDEISSSQMAMHTPVILCPFAWSGGDAFCSAYSVTKPYVYLRSPHDKKSLRTDLTQLGTWREMYVTDPPCITVQVHLTYKYWPKGRRFHHEFMLGVLKNVQEDMGVKFGHLVSGTLREPLDIANYTTHTDDGEITTPGSGWDWNEWDQHNVQEHVKRLLALGSDYPGVFGTDTHSWYVEPQDIVIPSSEQWQDVHDRAASNSSTNANVAAIGT</sequence>
<feature type="region of interest" description="Disordered" evidence="1">
    <location>
        <begin position="1"/>
        <end position="22"/>
    </location>
</feature>
<dbReference type="AlphaFoldDB" id="A0A1V8TGC7"/>
<dbReference type="Proteomes" id="UP000192596">
    <property type="component" value="Unassembled WGS sequence"/>
</dbReference>